<sequence>MAISTAGNSKIFYSFNNCSSSFKTHVSICSINFSLIPNSYHYSIKSTRSINGKRASEHLFRVPTIFCVVEDTNETRPESIKSSASSDSTKEPAFNLNLPRRSLLATFTCNACGVRSQKLINRLAYERGTVFIQCSGCSQYHKLVDNLGLVVEYNFKDEISMDLDADQD</sequence>
<keyword evidence="1" id="KW-0863">Zinc-finger</keyword>
<comment type="caution">
    <text evidence="3">The sequence shown here is derived from an EMBL/GenBank/DDBJ whole genome shotgun (WGS) entry which is preliminary data.</text>
</comment>
<keyword evidence="1" id="KW-0479">Metal-binding</keyword>
<dbReference type="Proteomes" id="UP000222542">
    <property type="component" value="Unassembled WGS sequence"/>
</dbReference>
<evidence type="ECO:0000256" key="1">
    <source>
        <dbReference type="PROSITE-ProRule" id="PRU00834"/>
    </source>
</evidence>
<organism evidence="3 4">
    <name type="scientific">Capsicum annuum</name>
    <name type="common">Capsicum pepper</name>
    <dbReference type="NCBI Taxonomy" id="4072"/>
    <lineage>
        <taxon>Eukaryota</taxon>
        <taxon>Viridiplantae</taxon>
        <taxon>Streptophyta</taxon>
        <taxon>Embryophyta</taxon>
        <taxon>Tracheophyta</taxon>
        <taxon>Spermatophyta</taxon>
        <taxon>Magnoliopsida</taxon>
        <taxon>eudicotyledons</taxon>
        <taxon>Gunneridae</taxon>
        <taxon>Pentapetalae</taxon>
        <taxon>asterids</taxon>
        <taxon>lamiids</taxon>
        <taxon>Solanales</taxon>
        <taxon>Solanaceae</taxon>
        <taxon>Solanoideae</taxon>
        <taxon>Capsiceae</taxon>
        <taxon>Capsicum</taxon>
    </lineage>
</organism>
<dbReference type="GO" id="GO:0006457">
    <property type="term" value="P:protein folding"/>
    <property type="evidence" value="ECO:0000318"/>
    <property type="project" value="GO_Central"/>
</dbReference>
<dbReference type="PANTHER" id="PTHR20922">
    <property type="entry name" value="DNL-TYPE ZINC FINGER PROTEIN"/>
    <property type="match status" value="1"/>
</dbReference>
<evidence type="ECO:0000313" key="3">
    <source>
        <dbReference type="EMBL" id="PHT67479.1"/>
    </source>
</evidence>
<dbReference type="OMA" id="MAXIATS"/>
<dbReference type="GO" id="GO:0005739">
    <property type="term" value="C:mitochondrion"/>
    <property type="evidence" value="ECO:0000318"/>
    <property type="project" value="GO_Central"/>
</dbReference>
<dbReference type="Pfam" id="PF05180">
    <property type="entry name" value="zf-DNL"/>
    <property type="match status" value="1"/>
</dbReference>
<keyword evidence="1" id="KW-0862">Zinc</keyword>
<reference evidence="3 4" key="1">
    <citation type="journal article" date="2014" name="Nat. Genet.">
        <title>Genome sequence of the hot pepper provides insights into the evolution of pungency in Capsicum species.</title>
        <authorList>
            <person name="Kim S."/>
            <person name="Park M."/>
            <person name="Yeom S.I."/>
            <person name="Kim Y.M."/>
            <person name="Lee J.M."/>
            <person name="Lee H.A."/>
            <person name="Seo E."/>
            <person name="Choi J."/>
            <person name="Cheong K."/>
            <person name="Kim K.T."/>
            <person name="Jung K."/>
            <person name="Lee G.W."/>
            <person name="Oh S.K."/>
            <person name="Bae C."/>
            <person name="Kim S.B."/>
            <person name="Lee H.Y."/>
            <person name="Kim S.Y."/>
            <person name="Kim M.S."/>
            <person name="Kang B.C."/>
            <person name="Jo Y.D."/>
            <person name="Yang H.B."/>
            <person name="Jeong H.J."/>
            <person name="Kang W.H."/>
            <person name="Kwon J.K."/>
            <person name="Shin C."/>
            <person name="Lim J.Y."/>
            <person name="Park J.H."/>
            <person name="Huh J.H."/>
            <person name="Kim J.S."/>
            <person name="Kim B.D."/>
            <person name="Cohen O."/>
            <person name="Paran I."/>
            <person name="Suh M.C."/>
            <person name="Lee S.B."/>
            <person name="Kim Y.K."/>
            <person name="Shin Y."/>
            <person name="Noh S.J."/>
            <person name="Park J."/>
            <person name="Seo Y.S."/>
            <person name="Kwon S.Y."/>
            <person name="Kim H.A."/>
            <person name="Park J.M."/>
            <person name="Kim H.J."/>
            <person name="Choi S.B."/>
            <person name="Bosland P.W."/>
            <person name="Reeves G."/>
            <person name="Jo S.H."/>
            <person name="Lee B.W."/>
            <person name="Cho H.T."/>
            <person name="Choi H.S."/>
            <person name="Lee M.S."/>
            <person name="Yu Y."/>
            <person name="Do Choi Y."/>
            <person name="Park B.S."/>
            <person name="van Deynze A."/>
            <person name="Ashrafi H."/>
            <person name="Hill T."/>
            <person name="Kim W.T."/>
            <person name="Pai H.S."/>
            <person name="Ahn H.K."/>
            <person name="Yeam I."/>
            <person name="Giovannoni J.J."/>
            <person name="Rose J.K."/>
            <person name="Sorensen I."/>
            <person name="Lee S.J."/>
            <person name="Kim R.W."/>
            <person name="Choi I.Y."/>
            <person name="Choi B.S."/>
            <person name="Lim J.S."/>
            <person name="Lee Y.H."/>
            <person name="Choi D."/>
        </authorList>
    </citation>
    <scope>NUCLEOTIDE SEQUENCE [LARGE SCALE GENOMIC DNA]</scope>
    <source>
        <strain evidence="4">cv. CM334</strain>
    </source>
</reference>
<keyword evidence="4" id="KW-1185">Reference proteome</keyword>
<protein>
    <recommendedName>
        <fullName evidence="2">DNL-type domain-containing protein</fullName>
    </recommendedName>
</protein>
<evidence type="ECO:0000313" key="4">
    <source>
        <dbReference type="Proteomes" id="UP000222542"/>
    </source>
</evidence>
<name>A0A2G2YCP8_CAPAN</name>
<dbReference type="PANTHER" id="PTHR20922:SF19">
    <property type="entry name" value="F24J5.3"/>
    <property type="match status" value="1"/>
</dbReference>
<dbReference type="EMBL" id="AYRZ02000011">
    <property type="protein sequence ID" value="PHT67479.1"/>
    <property type="molecule type" value="Genomic_DNA"/>
</dbReference>
<dbReference type="Gramene" id="PHT67479">
    <property type="protein sequence ID" value="PHT67479"/>
    <property type="gene ID" value="T459_26966"/>
</dbReference>
<dbReference type="AlphaFoldDB" id="A0A2G2YCP8"/>
<reference evidence="3 4" key="2">
    <citation type="journal article" date="2017" name="Genome Biol.">
        <title>New reference genome sequences of hot pepper reveal the massive evolution of plant disease-resistance genes by retroduplication.</title>
        <authorList>
            <person name="Kim S."/>
            <person name="Park J."/>
            <person name="Yeom S.I."/>
            <person name="Kim Y.M."/>
            <person name="Seo E."/>
            <person name="Kim K.T."/>
            <person name="Kim M.S."/>
            <person name="Lee J.M."/>
            <person name="Cheong K."/>
            <person name="Shin H.S."/>
            <person name="Kim S.B."/>
            <person name="Han K."/>
            <person name="Lee J."/>
            <person name="Park M."/>
            <person name="Lee H.A."/>
            <person name="Lee H.Y."/>
            <person name="Lee Y."/>
            <person name="Oh S."/>
            <person name="Lee J.H."/>
            <person name="Choi E."/>
            <person name="Choi E."/>
            <person name="Lee S.E."/>
            <person name="Jeon J."/>
            <person name="Kim H."/>
            <person name="Choi G."/>
            <person name="Song H."/>
            <person name="Lee J."/>
            <person name="Lee S.C."/>
            <person name="Kwon J.K."/>
            <person name="Lee H.Y."/>
            <person name="Koo N."/>
            <person name="Hong Y."/>
            <person name="Kim R.W."/>
            <person name="Kang W.H."/>
            <person name="Huh J.H."/>
            <person name="Kang B.C."/>
            <person name="Yang T.J."/>
            <person name="Lee Y.H."/>
            <person name="Bennetzen J.L."/>
            <person name="Choi D."/>
        </authorList>
    </citation>
    <scope>NUCLEOTIDE SEQUENCE [LARGE SCALE GENOMIC DNA]</scope>
    <source>
        <strain evidence="4">cv. CM334</strain>
    </source>
</reference>
<dbReference type="PROSITE" id="PS51501">
    <property type="entry name" value="ZF_DNL"/>
    <property type="match status" value="1"/>
</dbReference>
<accession>A0A2G2YCP8</accession>
<gene>
    <name evidence="3" type="ORF">T459_26966</name>
</gene>
<feature type="domain" description="DNL-type" evidence="2">
    <location>
        <begin position="98"/>
        <end position="168"/>
    </location>
</feature>
<evidence type="ECO:0000259" key="2">
    <source>
        <dbReference type="PROSITE" id="PS51501"/>
    </source>
</evidence>
<dbReference type="GO" id="GO:0050821">
    <property type="term" value="P:protein stabilization"/>
    <property type="evidence" value="ECO:0000318"/>
    <property type="project" value="GO_Central"/>
</dbReference>
<dbReference type="InterPro" id="IPR024158">
    <property type="entry name" value="Mt_import_TIM15"/>
</dbReference>
<dbReference type="GO" id="GO:0051087">
    <property type="term" value="F:protein-folding chaperone binding"/>
    <property type="evidence" value="ECO:0000318"/>
    <property type="project" value="GO_Central"/>
</dbReference>
<dbReference type="InterPro" id="IPR007853">
    <property type="entry name" value="Znf_DNL-typ"/>
</dbReference>
<dbReference type="GO" id="GO:0008270">
    <property type="term" value="F:zinc ion binding"/>
    <property type="evidence" value="ECO:0007669"/>
    <property type="project" value="UniProtKB-KW"/>
</dbReference>
<dbReference type="STRING" id="4072.A0A2G2YCP8"/>
<proteinExistence type="predicted"/>
<dbReference type="GO" id="GO:0030150">
    <property type="term" value="P:protein import into mitochondrial matrix"/>
    <property type="evidence" value="ECO:0000318"/>
    <property type="project" value="GO_Central"/>
</dbReference>